<name>A0AAN8J2H5_TRICO</name>
<dbReference type="Pfam" id="PF01549">
    <property type="entry name" value="ShK"/>
    <property type="match status" value="2"/>
</dbReference>
<comment type="caution">
    <text evidence="4">The sequence shown here is derived from an EMBL/GenBank/DDBJ whole genome shotgun (WGS) entry which is preliminary data.</text>
</comment>
<feature type="domain" description="ShKT" evidence="3">
    <location>
        <begin position="77"/>
        <end position="113"/>
    </location>
</feature>
<dbReference type="SMART" id="SM00254">
    <property type="entry name" value="ShKT"/>
    <property type="match status" value="2"/>
</dbReference>
<gene>
    <name evidence="4" type="ORF">GCK32_009651</name>
</gene>
<dbReference type="PANTHER" id="PTHR21724">
    <property type="entry name" value="SHKT DOMAIN-CONTAINING PROTEIN"/>
    <property type="match status" value="1"/>
</dbReference>
<organism evidence="4 5">
    <name type="scientific">Trichostrongylus colubriformis</name>
    <name type="common">Black scour worm</name>
    <dbReference type="NCBI Taxonomy" id="6319"/>
    <lineage>
        <taxon>Eukaryota</taxon>
        <taxon>Metazoa</taxon>
        <taxon>Ecdysozoa</taxon>
        <taxon>Nematoda</taxon>
        <taxon>Chromadorea</taxon>
        <taxon>Rhabditida</taxon>
        <taxon>Rhabditina</taxon>
        <taxon>Rhabditomorpha</taxon>
        <taxon>Strongyloidea</taxon>
        <taxon>Trichostrongylidae</taxon>
        <taxon>Trichostrongylus</taxon>
    </lineage>
</organism>
<dbReference type="InterPro" id="IPR003582">
    <property type="entry name" value="ShKT_dom"/>
</dbReference>
<evidence type="ECO:0000259" key="3">
    <source>
        <dbReference type="PROSITE" id="PS51670"/>
    </source>
</evidence>
<keyword evidence="2" id="KW-0732">Signal</keyword>
<keyword evidence="5" id="KW-1185">Reference proteome</keyword>
<feature type="domain" description="ShKT" evidence="3">
    <location>
        <begin position="21"/>
        <end position="59"/>
    </location>
</feature>
<comment type="caution">
    <text evidence="1">Lacks conserved residue(s) required for the propagation of feature annotation.</text>
</comment>
<evidence type="ECO:0000313" key="4">
    <source>
        <dbReference type="EMBL" id="KAK5980224.1"/>
    </source>
</evidence>
<dbReference type="PROSITE" id="PS51670">
    <property type="entry name" value="SHKT"/>
    <property type="match status" value="2"/>
</dbReference>
<evidence type="ECO:0000313" key="5">
    <source>
        <dbReference type="Proteomes" id="UP001331761"/>
    </source>
</evidence>
<accession>A0AAN8J2H5</accession>
<reference evidence="4 5" key="1">
    <citation type="submission" date="2019-10" db="EMBL/GenBank/DDBJ databases">
        <title>Assembly and Annotation for the nematode Trichostrongylus colubriformis.</title>
        <authorList>
            <person name="Martin J."/>
        </authorList>
    </citation>
    <scope>NUCLEOTIDE SEQUENCE [LARGE SCALE GENOMIC DNA]</scope>
    <source>
        <strain evidence="4">G859</strain>
        <tissue evidence="4">Whole worm</tissue>
    </source>
</reference>
<feature type="chain" id="PRO_5042946081" description="ShKT domain-containing protein" evidence="2">
    <location>
        <begin position="19"/>
        <end position="118"/>
    </location>
</feature>
<feature type="signal peptide" evidence="2">
    <location>
        <begin position="1"/>
        <end position="18"/>
    </location>
</feature>
<sequence length="118" mass="13696">MLLYPLLGLALLFNLNEAEMCVDQWRTCGILQENGWCESDDRKNFILMTKNCKETCGFCRGIPLEAPPETEQELKMCQDRKSNCDIRQKMGWCNDESKSNFMKKYCKETCLFCAGMPK</sequence>
<evidence type="ECO:0000256" key="1">
    <source>
        <dbReference type="PROSITE-ProRule" id="PRU01005"/>
    </source>
</evidence>
<dbReference type="Gene3D" id="1.10.10.1940">
    <property type="match status" value="2"/>
</dbReference>
<dbReference type="PANTHER" id="PTHR21724:SF109">
    <property type="entry name" value="SHKT DOMAIN-CONTAINING PROTEIN"/>
    <property type="match status" value="1"/>
</dbReference>
<dbReference type="AlphaFoldDB" id="A0AAN8J2H5"/>
<dbReference type="EMBL" id="WIXE01007664">
    <property type="protein sequence ID" value="KAK5980224.1"/>
    <property type="molecule type" value="Genomic_DNA"/>
</dbReference>
<dbReference type="Proteomes" id="UP001331761">
    <property type="component" value="Unassembled WGS sequence"/>
</dbReference>
<protein>
    <recommendedName>
        <fullName evidence="3">ShKT domain-containing protein</fullName>
    </recommendedName>
</protein>
<proteinExistence type="predicted"/>
<evidence type="ECO:0000256" key="2">
    <source>
        <dbReference type="SAM" id="SignalP"/>
    </source>
</evidence>